<dbReference type="InterPro" id="IPR013196">
    <property type="entry name" value="HTH_11"/>
</dbReference>
<reference evidence="2" key="1">
    <citation type="submission" date="2019-11" db="EMBL/GenBank/DDBJ databases">
        <authorList>
            <person name="Feng L."/>
        </authorList>
    </citation>
    <scope>NUCLEOTIDE SEQUENCE</scope>
    <source>
        <strain evidence="2">ElimosumLFYP34</strain>
    </source>
</reference>
<sequence>MAKDIDVKELVKLAAAEGAKVALETVEKEQQKARRGRKDRRLRNTKLLLKNYRLLKEHCEGAVFMDEQVEDESIIDFMAMMEEPGYSDKVFVESIGKSAARTQLIMQHIEKMMDIYKVISEQSGRKEDQRNYWIIWHFYVSDERLTIEEIADQFNVDRSTIYRAINSGTEILSALFFGIDGINKK</sequence>
<name>A0A6N2ZQR4_EUBLI</name>
<protein>
    <recommendedName>
        <fullName evidence="1">Helix-turn-helix type 11 domain-containing protein</fullName>
    </recommendedName>
</protein>
<accession>A0A6N2ZQR4</accession>
<dbReference type="EMBL" id="CACRTR010000003">
    <property type="protein sequence ID" value="VYT80198.1"/>
    <property type="molecule type" value="Genomic_DNA"/>
</dbReference>
<evidence type="ECO:0000313" key="2">
    <source>
        <dbReference type="EMBL" id="VYT80198.1"/>
    </source>
</evidence>
<dbReference type="Gene3D" id="1.10.10.10">
    <property type="entry name" value="Winged helix-like DNA-binding domain superfamily/Winged helix DNA-binding domain"/>
    <property type="match status" value="1"/>
</dbReference>
<dbReference type="AlphaFoldDB" id="A0A6N2ZQR4"/>
<dbReference type="Pfam" id="PF08279">
    <property type="entry name" value="HTH_11"/>
    <property type="match status" value="1"/>
</dbReference>
<organism evidence="2">
    <name type="scientific">Eubacterium limosum</name>
    <dbReference type="NCBI Taxonomy" id="1736"/>
    <lineage>
        <taxon>Bacteria</taxon>
        <taxon>Bacillati</taxon>
        <taxon>Bacillota</taxon>
        <taxon>Clostridia</taxon>
        <taxon>Eubacteriales</taxon>
        <taxon>Eubacteriaceae</taxon>
        <taxon>Eubacterium</taxon>
    </lineage>
</organism>
<evidence type="ECO:0000259" key="1">
    <source>
        <dbReference type="Pfam" id="PF08279"/>
    </source>
</evidence>
<dbReference type="SUPFAM" id="SSF46785">
    <property type="entry name" value="Winged helix' DNA-binding domain"/>
    <property type="match status" value="1"/>
</dbReference>
<proteinExistence type="predicted"/>
<dbReference type="InterPro" id="IPR036390">
    <property type="entry name" value="WH_DNA-bd_sf"/>
</dbReference>
<feature type="domain" description="Helix-turn-helix type 11" evidence="1">
    <location>
        <begin position="135"/>
        <end position="166"/>
    </location>
</feature>
<gene>
    <name evidence="2" type="ORF">ELLFYP34_01954</name>
</gene>
<dbReference type="InterPro" id="IPR036388">
    <property type="entry name" value="WH-like_DNA-bd_sf"/>
</dbReference>